<protein>
    <submittedName>
        <fullName evidence="1">Uncharacterized protein</fullName>
    </submittedName>
</protein>
<comment type="caution">
    <text evidence="1">The sequence shown here is derived from an EMBL/GenBank/DDBJ whole genome shotgun (WGS) entry which is preliminary data.</text>
</comment>
<evidence type="ECO:0000313" key="1">
    <source>
        <dbReference type="EMBL" id="KAG0500483.1"/>
    </source>
</evidence>
<sequence>MVGDFSCAALPPSPSSLHLRQFPSSSPCLAGGVRFHAGEALDHRLEPGFVGLDELRDDDLDLHRAVGWLDMIDGSCRLRISSPSSLSIYMHIYFGLGAVRTGKVKLDR</sequence>
<gene>
    <name evidence="1" type="ORF">HPP92_000555</name>
</gene>
<dbReference type="Proteomes" id="UP000639772">
    <property type="component" value="Chromosome 1"/>
</dbReference>
<evidence type="ECO:0000313" key="2">
    <source>
        <dbReference type="Proteomes" id="UP000639772"/>
    </source>
</evidence>
<organism evidence="1 2">
    <name type="scientific">Vanilla planifolia</name>
    <name type="common">Vanilla</name>
    <dbReference type="NCBI Taxonomy" id="51239"/>
    <lineage>
        <taxon>Eukaryota</taxon>
        <taxon>Viridiplantae</taxon>
        <taxon>Streptophyta</taxon>
        <taxon>Embryophyta</taxon>
        <taxon>Tracheophyta</taxon>
        <taxon>Spermatophyta</taxon>
        <taxon>Magnoliopsida</taxon>
        <taxon>Liliopsida</taxon>
        <taxon>Asparagales</taxon>
        <taxon>Orchidaceae</taxon>
        <taxon>Vanilloideae</taxon>
        <taxon>Vanilleae</taxon>
        <taxon>Vanilla</taxon>
    </lineage>
</organism>
<reference evidence="1 2" key="1">
    <citation type="journal article" date="2020" name="Nat. Food">
        <title>A phased Vanilla planifolia genome enables genetic improvement of flavour and production.</title>
        <authorList>
            <person name="Hasing T."/>
            <person name="Tang H."/>
            <person name="Brym M."/>
            <person name="Khazi F."/>
            <person name="Huang T."/>
            <person name="Chambers A.H."/>
        </authorList>
    </citation>
    <scope>NUCLEOTIDE SEQUENCE [LARGE SCALE GENOMIC DNA]</scope>
    <source>
        <tissue evidence="1">Leaf</tissue>
    </source>
</reference>
<dbReference type="AlphaFoldDB" id="A0A835VKP9"/>
<proteinExistence type="predicted"/>
<accession>A0A835VKP9</accession>
<dbReference type="EMBL" id="JADCNM010000001">
    <property type="protein sequence ID" value="KAG0500483.1"/>
    <property type="molecule type" value="Genomic_DNA"/>
</dbReference>
<name>A0A835VKP9_VANPL</name>